<keyword evidence="3" id="KW-1185">Reference proteome</keyword>
<dbReference type="EMBL" id="ML121531">
    <property type="protein sequence ID" value="RPB27466.1"/>
    <property type="molecule type" value="Genomic_DNA"/>
</dbReference>
<dbReference type="AlphaFoldDB" id="A0A3N4LX39"/>
<feature type="chain" id="PRO_5018309513" description="Cyanovirin-N domain-containing protein" evidence="1">
    <location>
        <begin position="24"/>
        <end position="148"/>
    </location>
</feature>
<evidence type="ECO:0000313" key="3">
    <source>
        <dbReference type="Proteomes" id="UP000267821"/>
    </source>
</evidence>
<evidence type="ECO:0008006" key="4">
    <source>
        <dbReference type="Google" id="ProtNLM"/>
    </source>
</evidence>
<dbReference type="OrthoDB" id="5436622at2759"/>
<gene>
    <name evidence="2" type="ORF">L211DRAFT_834327</name>
</gene>
<protein>
    <recommendedName>
        <fullName evidence="4">Cyanovirin-N domain-containing protein</fullName>
    </recommendedName>
</protein>
<dbReference type="Proteomes" id="UP000267821">
    <property type="component" value="Unassembled WGS sequence"/>
</dbReference>
<evidence type="ECO:0000256" key="1">
    <source>
        <dbReference type="SAM" id="SignalP"/>
    </source>
</evidence>
<proteinExistence type="predicted"/>
<evidence type="ECO:0000313" key="2">
    <source>
        <dbReference type="EMBL" id="RPB27466.1"/>
    </source>
</evidence>
<organism evidence="2 3">
    <name type="scientific">Terfezia boudieri ATCC MYA-4762</name>
    <dbReference type="NCBI Taxonomy" id="1051890"/>
    <lineage>
        <taxon>Eukaryota</taxon>
        <taxon>Fungi</taxon>
        <taxon>Dikarya</taxon>
        <taxon>Ascomycota</taxon>
        <taxon>Pezizomycotina</taxon>
        <taxon>Pezizomycetes</taxon>
        <taxon>Pezizales</taxon>
        <taxon>Pezizaceae</taxon>
        <taxon>Terfezia</taxon>
    </lineage>
</organism>
<reference evidence="2 3" key="1">
    <citation type="journal article" date="2018" name="Nat. Ecol. Evol.">
        <title>Pezizomycetes genomes reveal the molecular basis of ectomycorrhizal truffle lifestyle.</title>
        <authorList>
            <person name="Murat C."/>
            <person name="Payen T."/>
            <person name="Noel B."/>
            <person name="Kuo A."/>
            <person name="Morin E."/>
            <person name="Chen J."/>
            <person name="Kohler A."/>
            <person name="Krizsan K."/>
            <person name="Balestrini R."/>
            <person name="Da Silva C."/>
            <person name="Montanini B."/>
            <person name="Hainaut M."/>
            <person name="Levati E."/>
            <person name="Barry K.W."/>
            <person name="Belfiori B."/>
            <person name="Cichocki N."/>
            <person name="Clum A."/>
            <person name="Dockter R.B."/>
            <person name="Fauchery L."/>
            <person name="Guy J."/>
            <person name="Iotti M."/>
            <person name="Le Tacon F."/>
            <person name="Lindquist E.A."/>
            <person name="Lipzen A."/>
            <person name="Malagnac F."/>
            <person name="Mello A."/>
            <person name="Molinier V."/>
            <person name="Miyauchi S."/>
            <person name="Poulain J."/>
            <person name="Riccioni C."/>
            <person name="Rubini A."/>
            <person name="Sitrit Y."/>
            <person name="Splivallo R."/>
            <person name="Traeger S."/>
            <person name="Wang M."/>
            <person name="Zifcakova L."/>
            <person name="Wipf D."/>
            <person name="Zambonelli A."/>
            <person name="Paolocci F."/>
            <person name="Nowrousian M."/>
            <person name="Ottonello S."/>
            <person name="Baldrian P."/>
            <person name="Spatafora J.W."/>
            <person name="Henrissat B."/>
            <person name="Nagy L.G."/>
            <person name="Aury J.M."/>
            <person name="Wincker P."/>
            <person name="Grigoriev I.V."/>
            <person name="Bonfante P."/>
            <person name="Martin F.M."/>
        </authorList>
    </citation>
    <scope>NUCLEOTIDE SEQUENCE [LARGE SCALE GENOMIC DNA]</scope>
    <source>
        <strain evidence="2 3">ATCC MYA-4762</strain>
    </source>
</reference>
<accession>A0A3N4LX39</accession>
<name>A0A3N4LX39_9PEZI</name>
<dbReference type="InParanoid" id="A0A3N4LX39"/>
<sequence>MHGLKNVFALMGGLLSLSQSVSGAALQVRQTNGTATLSCTQISIIGFPLKDDCAAALAQVKPIKPKFCIEVFRPELDYITVGTCTIHTYSTTRGMAHCLDGNLIIKGGKEILANCASIIGEQEYTGGHYEWSTVGENGEGVRFIRAPL</sequence>
<feature type="signal peptide" evidence="1">
    <location>
        <begin position="1"/>
        <end position="23"/>
    </location>
</feature>
<keyword evidence="1" id="KW-0732">Signal</keyword>